<name>A0ABQ2BS08_9BACL</name>
<dbReference type="InterPro" id="IPR028098">
    <property type="entry name" value="Glyco_trans_4-like_N"/>
</dbReference>
<accession>A0ABQ2BS08</accession>
<comment type="caution">
    <text evidence="3">The sequence shown here is derived from an EMBL/GenBank/DDBJ whole genome shotgun (WGS) entry which is preliminary data.</text>
</comment>
<dbReference type="EMBL" id="BMHE01000005">
    <property type="protein sequence ID" value="GGI46246.1"/>
    <property type="molecule type" value="Genomic_DNA"/>
</dbReference>
<dbReference type="SUPFAM" id="SSF53756">
    <property type="entry name" value="UDP-Glycosyltransferase/glycogen phosphorylase"/>
    <property type="match status" value="1"/>
</dbReference>
<evidence type="ECO:0008006" key="5">
    <source>
        <dbReference type="Google" id="ProtNLM"/>
    </source>
</evidence>
<protein>
    <recommendedName>
        <fullName evidence="5">Glycosyltransferase family 1 protein</fullName>
    </recommendedName>
</protein>
<evidence type="ECO:0000313" key="4">
    <source>
        <dbReference type="Proteomes" id="UP000615455"/>
    </source>
</evidence>
<gene>
    <name evidence="3" type="ORF">GCM10008018_16160</name>
</gene>
<dbReference type="Pfam" id="PF13439">
    <property type="entry name" value="Glyco_transf_4"/>
    <property type="match status" value="1"/>
</dbReference>
<keyword evidence="4" id="KW-1185">Reference proteome</keyword>
<dbReference type="PANTHER" id="PTHR46401:SF8">
    <property type="entry name" value="BLL6006 PROTEIN"/>
    <property type="match status" value="1"/>
</dbReference>
<feature type="domain" description="Glycosyltransferase subfamily 4-like N-terminal" evidence="2">
    <location>
        <begin position="16"/>
        <end position="198"/>
    </location>
</feature>
<proteinExistence type="predicted"/>
<dbReference type="RefSeq" id="WP_189010064.1">
    <property type="nucleotide sequence ID" value="NZ_BMHE01000005.1"/>
</dbReference>
<sequence>MKVAIDVVPIRNTGEMGGAFQLVTELIKGLAQYNDKDQYFLLTAEWNHQYFESFEQYGIERVLVQASPVKVQPPIKKGFYYKVKRKIFNKIKTLSKKIFKTVNQTKKSILRSRSIDVLFCPMSAINFSEPGIPTLSLIYDLQHKYYPQFFKEEELSVRDNFYSGICELADYVVCISEFTKDTLVDKLNYPKDRAEVVYISIQDRLDEISSEQQNETINKFGLNGKNYAYFPANFWPHKNHRILLLAMSILINKYPELDLHLCLTGSLLNQDTYFEEIINQMNLKDRVHHLGYVAEQEVSALMKRANFLIFPSLFEGFGIPVAEAMSMGVPVICSHNTSLPEVGGEAVLYFDPRKPEEIAEVMKNIMTNDSLRESLIRSGYKQVEKFDNSKMIEQYYDLLCKVAKTESNNKYSINGVYQDNWSEKEIEISISHCTEDRYLYVEMILPSISPHKRGQLSLDINGRKRKYSLIADQLIIITEDLPKIASQISIKVESTFSPNEIDIADDRQLGVQILKAEIREKKSNSTLKALHGV</sequence>
<feature type="domain" description="Glycosyl transferase family 1" evidence="1">
    <location>
        <begin position="214"/>
        <end position="382"/>
    </location>
</feature>
<dbReference type="Gene3D" id="3.40.50.2000">
    <property type="entry name" value="Glycogen Phosphorylase B"/>
    <property type="match status" value="2"/>
</dbReference>
<evidence type="ECO:0000313" key="3">
    <source>
        <dbReference type="EMBL" id="GGI46246.1"/>
    </source>
</evidence>
<dbReference type="PANTHER" id="PTHR46401">
    <property type="entry name" value="GLYCOSYLTRANSFERASE WBBK-RELATED"/>
    <property type="match status" value="1"/>
</dbReference>
<evidence type="ECO:0000259" key="1">
    <source>
        <dbReference type="Pfam" id="PF00534"/>
    </source>
</evidence>
<dbReference type="CDD" id="cd03809">
    <property type="entry name" value="GT4_MtfB-like"/>
    <property type="match status" value="1"/>
</dbReference>
<dbReference type="Pfam" id="PF00534">
    <property type="entry name" value="Glycos_transf_1"/>
    <property type="match status" value="1"/>
</dbReference>
<dbReference type="InterPro" id="IPR001296">
    <property type="entry name" value="Glyco_trans_1"/>
</dbReference>
<reference evidence="4" key="1">
    <citation type="journal article" date="2019" name="Int. J. Syst. Evol. Microbiol.">
        <title>The Global Catalogue of Microorganisms (GCM) 10K type strain sequencing project: providing services to taxonomists for standard genome sequencing and annotation.</title>
        <authorList>
            <consortium name="The Broad Institute Genomics Platform"/>
            <consortium name="The Broad Institute Genome Sequencing Center for Infectious Disease"/>
            <person name="Wu L."/>
            <person name="Ma J."/>
        </authorList>
    </citation>
    <scope>NUCLEOTIDE SEQUENCE [LARGE SCALE GENOMIC DNA]</scope>
    <source>
        <strain evidence="4">CGMCC 1.15043</strain>
    </source>
</reference>
<evidence type="ECO:0000259" key="2">
    <source>
        <dbReference type="Pfam" id="PF13439"/>
    </source>
</evidence>
<organism evidence="3 4">
    <name type="scientific">Paenibacillus marchantiophytorum</name>
    <dbReference type="NCBI Taxonomy" id="1619310"/>
    <lineage>
        <taxon>Bacteria</taxon>
        <taxon>Bacillati</taxon>
        <taxon>Bacillota</taxon>
        <taxon>Bacilli</taxon>
        <taxon>Bacillales</taxon>
        <taxon>Paenibacillaceae</taxon>
        <taxon>Paenibacillus</taxon>
    </lineage>
</organism>
<dbReference type="Proteomes" id="UP000615455">
    <property type="component" value="Unassembled WGS sequence"/>
</dbReference>